<dbReference type="SUPFAM" id="SSF53062">
    <property type="entry name" value="PTS system fructose IIA component-like"/>
    <property type="match status" value="1"/>
</dbReference>
<keyword evidence="18" id="KW-0460">Magnesium</keyword>
<dbReference type="InterPro" id="IPR036637">
    <property type="entry name" value="Phosphohistidine_dom_sf"/>
</dbReference>
<keyword evidence="16" id="KW-0479">Metal-binding</keyword>
<dbReference type="SUPFAM" id="SSF52009">
    <property type="entry name" value="Phosphohistidine domain"/>
    <property type="match status" value="1"/>
</dbReference>
<dbReference type="PRINTS" id="PR01736">
    <property type="entry name" value="PHPHTRNFRASE"/>
</dbReference>
<evidence type="ECO:0000256" key="16">
    <source>
        <dbReference type="ARBA" id="ARBA00022723"/>
    </source>
</evidence>
<feature type="domain" description="HPr" evidence="22">
    <location>
        <begin position="153"/>
        <end position="244"/>
    </location>
</feature>
<keyword evidence="13" id="KW-0762">Sugar transport</keyword>
<dbReference type="EC" id="2.7.3.9" evidence="9"/>
<dbReference type="InterPro" id="IPR012844">
    <property type="entry name" value="DhaM_N"/>
</dbReference>
<dbReference type="InterPro" id="IPR001020">
    <property type="entry name" value="PTS_HPr_His_P_site"/>
</dbReference>
<keyword evidence="17" id="KW-0418">Kinase</keyword>
<protein>
    <recommendedName>
        <fullName evidence="10">Phosphocarrier protein HPr</fullName>
        <ecNumber evidence="8">2.7.1.121</ecNumber>
        <ecNumber evidence="9">2.7.3.9</ecNumber>
    </recommendedName>
</protein>
<evidence type="ECO:0000256" key="2">
    <source>
        <dbReference type="ARBA" id="ARBA00001113"/>
    </source>
</evidence>
<dbReference type="GO" id="GO:0008965">
    <property type="term" value="F:phosphoenolpyruvate-protein phosphotransferase activity"/>
    <property type="evidence" value="ECO:0007669"/>
    <property type="project" value="UniProtKB-EC"/>
</dbReference>
<feature type="region of interest" description="Disordered" evidence="20">
    <location>
        <begin position="132"/>
        <end position="154"/>
    </location>
</feature>
<dbReference type="InterPro" id="IPR035895">
    <property type="entry name" value="HPr-like_sf"/>
</dbReference>
<gene>
    <name evidence="23" type="primary">ptsP</name>
    <name evidence="23" type="ORF">RHODO2019_03210</name>
</gene>
<evidence type="ECO:0000256" key="17">
    <source>
        <dbReference type="ARBA" id="ARBA00022777"/>
    </source>
</evidence>
<comment type="similarity">
    <text evidence="7">Belongs to the PEP-utilizing enzyme family.</text>
</comment>
<dbReference type="InterPro" id="IPR000121">
    <property type="entry name" value="PEP_util_C"/>
</dbReference>
<dbReference type="Gene3D" id="3.30.1340.10">
    <property type="entry name" value="HPr-like"/>
    <property type="match status" value="1"/>
</dbReference>
<dbReference type="InterPro" id="IPR008731">
    <property type="entry name" value="PTS_EIN"/>
</dbReference>
<dbReference type="InterPro" id="IPR023151">
    <property type="entry name" value="PEP_util_CS"/>
</dbReference>
<keyword evidence="15" id="KW-0598">Phosphotransferase system</keyword>
<evidence type="ECO:0000256" key="11">
    <source>
        <dbReference type="ARBA" id="ARBA00022448"/>
    </source>
</evidence>
<dbReference type="Pfam" id="PF00391">
    <property type="entry name" value="PEP-utilizers"/>
    <property type="match status" value="1"/>
</dbReference>
<dbReference type="PANTHER" id="PTHR46244">
    <property type="entry name" value="PHOSPHOENOLPYRUVATE-PROTEIN PHOSPHOTRANSFERASE"/>
    <property type="match status" value="1"/>
</dbReference>
<dbReference type="PROSITE" id="PS51350">
    <property type="entry name" value="PTS_HPR_DOM"/>
    <property type="match status" value="1"/>
</dbReference>
<dbReference type="PROSITE" id="PS51096">
    <property type="entry name" value="PTS_EIIA_TYPE_4"/>
    <property type="match status" value="1"/>
</dbReference>
<dbReference type="InterPro" id="IPR040442">
    <property type="entry name" value="Pyrv_kinase-like_dom_sf"/>
</dbReference>
<feature type="compositionally biased region" description="Polar residues" evidence="20">
    <location>
        <begin position="132"/>
        <end position="148"/>
    </location>
</feature>
<dbReference type="InterPro" id="IPR006318">
    <property type="entry name" value="PTS_EI-like"/>
</dbReference>
<dbReference type="Pfam" id="PF05524">
    <property type="entry name" value="PEP-utilisers_N"/>
    <property type="match status" value="1"/>
</dbReference>
<dbReference type="NCBIfam" id="TIGR01417">
    <property type="entry name" value="PTS_I_fam"/>
    <property type="match status" value="1"/>
</dbReference>
<evidence type="ECO:0000259" key="22">
    <source>
        <dbReference type="PROSITE" id="PS51350"/>
    </source>
</evidence>
<evidence type="ECO:0000256" key="4">
    <source>
        <dbReference type="ARBA" id="ARBA00002788"/>
    </source>
</evidence>
<evidence type="ECO:0000256" key="3">
    <source>
        <dbReference type="ARBA" id="ARBA00001946"/>
    </source>
</evidence>
<evidence type="ECO:0000256" key="20">
    <source>
        <dbReference type="SAM" id="MobiDB-lite"/>
    </source>
</evidence>
<dbReference type="Pfam" id="PF03610">
    <property type="entry name" value="EIIA-man"/>
    <property type="match status" value="1"/>
</dbReference>
<dbReference type="Gene3D" id="3.20.20.60">
    <property type="entry name" value="Phosphoenolpyruvate-binding domains"/>
    <property type="match status" value="1"/>
</dbReference>
<dbReference type="InterPro" id="IPR015813">
    <property type="entry name" value="Pyrv/PenolPyrv_kinase-like_dom"/>
</dbReference>
<organism evidence="23 24">
    <name type="scientific">Rhodococcus antarcticus</name>
    <dbReference type="NCBI Taxonomy" id="2987751"/>
    <lineage>
        <taxon>Bacteria</taxon>
        <taxon>Bacillati</taxon>
        <taxon>Actinomycetota</taxon>
        <taxon>Actinomycetes</taxon>
        <taxon>Mycobacteriales</taxon>
        <taxon>Nocardiaceae</taxon>
        <taxon>Rhodococcus</taxon>
    </lineage>
</organism>
<evidence type="ECO:0000313" key="24">
    <source>
        <dbReference type="Proteomes" id="UP001164965"/>
    </source>
</evidence>
<dbReference type="Gene3D" id="3.50.30.10">
    <property type="entry name" value="Phosphohistidine domain"/>
    <property type="match status" value="1"/>
</dbReference>
<dbReference type="CDD" id="cd00367">
    <property type="entry name" value="PTS-HPr_like"/>
    <property type="match status" value="1"/>
</dbReference>
<dbReference type="SUPFAM" id="SSF51621">
    <property type="entry name" value="Phosphoenolpyruvate/pyruvate domain"/>
    <property type="match status" value="1"/>
</dbReference>
<evidence type="ECO:0000256" key="19">
    <source>
        <dbReference type="ARBA" id="ARBA00046577"/>
    </source>
</evidence>
<dbReference type="NCBIfam" id="TIGR02364">
    <property type="entry name" value="dha_pts"/>
    <property type="match status" value="1"/>
</dbReference>
<sequence>MSRVGLVVVSHSRALAEAAVALAEGMVHGQDLSVEIAAGLDDGTFGTDATAIAHAVTAAERGDGVVVLMDLGSAVLSADLALELLDEPARERVLLCPAPLVEGLVAAAVTAAGGGDRHAVAVEALAGLAGKQSQLSGADPTTPSTAKTPETGGRVGSFTVTNEHGLHARPAARLVQEAGRLGARVEVRNATTGSGWVPATSLSQVATLGALQGHEVQVRTSGPAAEEALGALLALAVESDHTHPAPAPARGSTAPLAASGTPVPASPGIGTGPARLLQSSRPEVPDEVGAGATVERERLDAARTACRDEIRHVRATTAVHVGQEEAAVFDAHLLLLEDSDLLADVHQRITGGQAAAPAWSAAVDRVAAAVAALPDPYQQARAADVRDIGDQVLHRLLGGRQHADDLPDAPGVLITSDLTPAQAASLDPLRTTGLVLAGGSPTSHSMILARARGVPAVVGAGPAVLDTPEGTLVALDGATGELVIAPGAAVQQRFRRRASELAEADRVAQQQTRSAAHTRDGVHVLVAANLGSVADAHLAVSCGADLAGLVRTEFLFSDRDTAPDVEEQEAVYRDIGHALDGRLLTLRTLDVGGDKPLRYQPVAGETDPFLGVRGIRLSLARPGLLADQLLAVVRVAHDTPVRVMFPMVSTVAELAAARQVLDAAITREGRGAPPGLEVGMMVEVPAAALKTASFAPYVDFVSIGTNDLTQYTLAAARGNAGVAGLADPYDPGVLSLIATVCAGAGRAAVAVCGEMAADELATPLLLGLGVGELSVAPRAVPAIKQAVRAVDRGRAAVTAARALRAEGPRQVRALLAGDTTQPGGGLS</sequence>
<dbReference type="RefSeq" id="WP_265383597.1">
    <property type="nucleotide sequence ID" value="NZ_CP110615.1"/>
</dbReference>
<evidence type="ECO:0000256" key="10">
    <source>
        <dbReference type="ARBA" id="ARBA00020422"/>
    </source>
</evidence>
<dbReference type="NCBIfam" id="TIGR01003">
    <property type="entry name" value="PTS_HPr_family"/>
    <property type="match status" value="1"/>
</dbReference>
<dbReference type="Proteomes" id="UP001164965">
    <property type="component" value="Chromosome"/>
</dbReference>
<evidence type="ECO:0000256" key="15">
    <source>
        <dbReference type="ARBA" id="ARBA00022683"/>
    </source>
</evidence>
<evidence type="ECO:0000313" key="23">
    <source>
        <dbReference type="EMBL" id="UZJ25493.1"/>
    </source>
</evidence>
<proteinExistence type="inferred from homology"/>
<comment type="function">
    <text evidence="5">General (non sugar-specific) component of the phosphoenolpyruvate-dependent sugar phosphotransferase system (sugar PTS). This major carbohydrate active-transport system catalyzes the phosphorylation of incoming sugar substrates concomitantly with their translocation across the cell membrane. The phosphoryl group from phosphoenolpyruvate (PEP) is transferred to the phosphoryl carrier protein HPr by enzyme I. Phospho-HPr then transfers it to the PTS EIIA domain.</text>
</comment>
<evidence type="ECO:0000256" key="14">
    <source>
        <dbReference type="ARBA" id="ARBA00022679"/>
    </source>
</evidence>
<dbReference type="InterPro" id="IPR008279">
    <property type="entry name" value="PEP-util_enz_mobile_dom"/>
</dbReference>
<dbReference type="InterPro" id="IPR036618">
    <property type="entry name" value="PtsI_HPr-bd_sf"/>
</dbReference>
<evidence type="ECO:0000256" key="8">
    <source>
        <dbReference type="ARBA" id="ARBA00012095"/>
    </source>
</evidence>
<name>A0ABY6P2X9_9NOCA</name>
<evidence type="ECO:0000256" key="13">
    <source>
        <dbReference type="ARBA" id="ARBA00022597"/>
    </source>
</evidence>
<dbReference type="InterPro" id="IPR050499">
    <property type="entry name" value="PEP-utilizing_PTS_enzyme"/>
</dbReference>
<dbReference type="SUPFAM" id="SSF55594">
    <property type="entry name" value="HPr-like"/>
    <property type="match status" value="1"/>
</dbReference>
<comment type="catalytic activity">
    <reaction evidence="1">
        <text>L-histidyl-[protein] + phosphoenolpyruvate = N(pros)-phospho-L-histidyl-[protein] + pyruvate</text>
        <dbReference type="Rhea" id="RHEA:23880"/>
        <dbReference type="Rhea" id="RHEA-COMP:9745"/>
        <dbReference type="Rhea" id="RHEA-COMP:9746"/>
        <dbReference type="ChEBI" id="CHEBI:15361"/>
        <dbReference type="ChEBI" id="CHEBI:29979"/>
        <dbReference type="ChEBI" id="CHEBI:58702"/>
        <dbReference type="ChEBI" id="CHEBI:64837"/>
        <dbReference type="EC" id="2.7.3.9"/>
    </reaction>
</comment>
<comment type="cofactor">
    <cofactor evidence="3">
        <name>Mg(2+)</name>
        <dbReference type="ChEBI" id="CHEBI:18420"/>
    </cofactor>
</comment>
<evidence type="ECO:0000259" key="21">
    <source>
        <dbReference type="PROSITE" id="PS51096"/>
    </source>
</evidence>
<comment type="subunit">
    <text evidence="19">Homodimer. The dihydroxyacetone kinase complex is composed of a homodimer of DhaM, a homodimer of DhaK and the subunit DhaL.</text>
</comment>
<dbReference type="InterPro" id="IPR000032">
    <property type="entry name" value="HPr-like"/>
</dbReference>
<evidence type="ECO:0000256" key="5">
    <source>
        <dbReference type="ARBA" id="ARBA00003681"/>
    </source>
</evidence>
<dbReference type="PROSITE" id="PS00369">
    <property type="entry name" value="PTS_HPR_HIS"/>
    <property type="match status" value="1"/>
</dbReference>
<keyword evidence="14 23" id="KW-0808">Transferase</keyword>
<keyword evidence="24" id="KW-1185">Reference proteome</keyword>
<dbReference type="Pfam" id="PF00381">
    <property type="entry name" value="PTS-HPr"/>
    <property type="match status" value="1"/>
</dbReference>
<accession>A0ABY6P2X9</accession>
<dbReference type="PROSITE" id="PS00742">
    <property type="entry name" value="PEP_ENZYMES_2"/>
    <property type="match status" value="1"/>
</dbReference>
<evidence type="ECO:0000256" key="9">
    <source>
        <dbReference type="ARBA" id="ARBA00012232"/>
    </source>
</evidence>
<dbReference type="PRINTS" id="PR00107">
    <property type="entry name" value="PHOSPHOCPHPR"/>
</dbReference>
<evidence type="ECO:0000256" key="6">
    <source>
        <dbReference type="ARBA" id="ARBA00004496"/>
    </source>
</evidence>
<dbReference type="EMBL" id="CP110615">
    <property type="protein sequence ID" value="UZJ25493.1"/>
    <property type="molecule type" value="Genomic_DNA"/>
</dbReference>
<reference evidence="23" key="1">
    <citation type="submission" date="2022-10" db="EMBL/GenBank/DDBJ databases">
        <title>Rhodococcus sp.75.</title>
        <authorList>
            <person name="Sun M."/>
        </authorList>
    </citation>
    <scope>NUCLEOTIDE SEQUENCE</scope>
    <source>
        <strain evidence="23">75</strain>
    </source>
</reference>
<dbReference type="Gene3D" id="1.10.274.10">
    <property type="entry name" value="PtsI, HPr-binding domain"/>
    <property type="match status" value="1"/>
</dbReference>
<comment type="function">
    <text evidence="4">Component of the dihydroxyacetone kinase complex, which is responsible for the phosphoenolpyruvate (PEP)-dependent phosphorylation of dihydroxyacetone. DhaM serves as the phosphoryl donor. Is phosphorylated by phosphoenolpyruvate in an EI- and HPr-dependent reaction, and a phosphorelay system on histidine residues finally leads to phosphoryl transfer to DhaL and dihydroxyacetone.</text>
</comment>
<keyword evidence="12" id="KW-0963">Cytoplasm</keyword>
<dbReference type="EC" id="2.7.1.121" evidence="8"/>
<evidence type="ECO:0000256" key="1">
    <source>
        <dbReference type="ARBA" id="ARBA00000683"/>
    </source>
</evidence>
<dbReference type="SUPFAM" id="SSF47831">
    <property type="entry name" value="Enzyme I of the PEP:sugar phosphotransferase system HPr-binding (sub)domain"/>
    <property type="match status" value="1"/>
</dbReference>
<dbReference type="Gene3D" id="3.40.50.510">
    <property type="entry name" value="Phosphotransferase system, mannose-type IIA component"/>
    <property type="match status" value="1"/>
</dbReference>
<keyword evidence="11" id="KW-0813">Transport</keyword>
<comment type="catalytic activity">
    <reaction evidence="2">
        <text>dihydroxyacetone + phosphoenolpyruvate = dihydroxyacetone phosphate + pyruvate</text>
        <dbReference type="Rhea" id="RHEA:18381"/>
        <dbReference type="ChEBI" id="CHEBI:15361"/>
        <dbReference type="ChEBI" id="CHEBI:16016"/>
        <dbReference type="ChEBI" id="CHEBI:57642"/>
        <dbReference type="ChEBI" id="CHEBI:58702"/>
        <dbReference type="EC" id="2.7.1.121"/>
    </reaction>
</comment>
<evidence type="ECO:0000256" key="18">
    <source>
        <dbReference type="ARBA" id="ARBA00022842"/>
    </source>
</evidence>
<dbReference type="InterPro" id="IPR004701">
    <property type="entry name" value="PTS_EIIA_man-typ"/>
</dbReference>
<dbReference type="Pfam" id="PF02896">
    <property type="entry name" value="PEP-utilizers_C"/>
    <property type="match status" value="1"/>
</dbReference>
<feature type="region of interest" description="Disordered" evidence="20">
    <location>
        <begin position="241"/>
        <end position="291"/>
    </location>
</feature>
<evidence type="ECO:0000256" key="7">
    <source>
        <dbReference type="ARBA" id="ARBA00007837"/>
    </source>
</evidence>
<dbReference type="PANTHER" id="PTHR46244:SF6">
    <property type="entry name" value="PHOSPHOENOLPYRUVATE-PROTEIN PHOSPHOTRANSFERASE"/>
    <property type="match status" value="1"/>
</dbReference>
<feature type="domain" description="PTS EIIA type-4" evidence="21">
    <location>
        <begin position="3"/>
        <end position="134"/>
    </location>
</feature>
<comment type="subcellular location">
    <subcellularLocation>
        <location evidence="6">Cytoplasm</location>
    </subcellularLocation>
</comment>
<evidence type="ECO:0000256" key="12">
    <source>
        <dbReference type="ARBA" id="ARBA00022490"/>
    </source>
</evidence>
<dbReference type="InterPro" id="IPR036662">
    <property type="entry name" value="PTS_EIIA_man-typ_sf"/>
</dbReference>